<gene>
    <name evidence="2" type="ORF">CL176_09745</name>
</gene>
<sequence length="290" mass="32469">MQFLHFKNWEDYMKKFINIYGSNLLTIITLALVFIGFNDYFVQFAEKDKSQELFPIFLIAASTVFLYAIPVALFIYYLVKRFNVSGKVVLLSLIFGFTIPLYLASQGNSLISLLLFSLNVPKEILSKWGAAMTAPFTEEIAKGIVVLLTYFFCKKISLKDAFISGMISGFGFQVLEDVAYIFQSTFGETNTGFSIAFERVSNALGSHMGFAIVFGVGLIALLKKETSIPKSKALFFIIAPIVLHFAWNSPLEGDWVTPLFGSINLCLAYYVFTIVDSLDEGIKIDKIVQV</sequence>
<keyword evidence="2" id="KW-0645">Protease</keyword>
<dbReference type="GO" id="GO:0008237">
    <property type="term" value="F:metallopeptidase activity"/>
    <property type="evidence" value="ECO:0007669"/>
    <property type="project" value="UniProtKB-KW"/>
</dbReference>
<dbReference type="Proteomes" id="UP000263232">
    <property type="component" value="Chromosome"/>
</dbReference>
<dbReference type="EMBL" id="CP023434">
    <property type="protein sequence ID" value="AXY26254.1"/>
    <property type="molecule type" value="Genomic_DNA"/>
</dbReference>
<dbReference type="InterPro" id="IPR026898">
    <property type="entry name" value="PrsW"/>
</dbReference>
<dbReference type="OrthoDB" id="9785431at2"/>
<keyword evidence="1" id="KW-0812">Transmembrane</keyword>
<keyword evidence="1" id="KW-1133">Transmembrane helix</keyword>
<dbReference type="Pfam" id="PF13367">
    <property type="entry name" value="PrsW-protease"/>
    <property type="match status" value="1"/>
</dbReference>
<feature type="transmembrane region" description="Helical" evidence="1">
    <location>
        <begin position="203"/>
        <end position="221"/>
    </location>
</feature>
<organism evidence="2 3">
    <name type="scientific">Suicoccus acidiformans</name>
    <dbReference type="NCBI Taxonomy" id="2036206"/>
    <lineage>
        <taxon>Bacteria</taxon>
        <taxon>Bacillati</taxon>
        <taxon>Bacillota</taxon>
        <taxon>Bacilli</taxon>
        <taxon>Lactobacillales</taxon>
        <taxon>Aerococcaceae</taxon>
        <taxon>Suicoccus</taxon>
    </lineage>
</organism>
<keyword evidence="2" id="KW-0378">Hydrolase</keyword>
<feature type="transmembrane region" description="Helical" evidence="1">
    <location>
        <begin position="255"/>
        <end position="275"/>
    </location>
</feature>
<keyword evidence="1" id="KW-0472">Membrane</keyword>
<dbReference type="KEGG" id="abae:CL176_09745"/>
<evidence type="ECO:0000313" key="2">
    <source>
        <dbReference type="EMBL" id="AXY26254.1"/>
    </source>
</evidence>
<protein>
    <submittedName>
        <fullName evidence="2">PrsW family intramembrane metalloprotease</fullName>
    </submittedName>
</protein>
<reference evidence="2 3" key="1">
    <citation type="submission" date="2017-09" db="EMBL/GenBank/DDBJ databases">
        <title>Complete genome sequence of Oxytococcus suis strain ZY16052.</title>
        <authorList>
            <person name="Li F."/>
        </authorList>
    </citation>
    <scope>NUCLEOTIDE SEQUENCE [LARGE SCALE GENOMIC DNA]</scope>
    <source>
        <strain evidence="2 3">ZY16052</strain>
    </source>
</reference>
<dbReference type="PANTHER" id="PTHR36844">
    <property type="entry name" value="PROTEASE PRSW"/>
    <property type="match status" value="1"/>
</dbReference>
<proteinExistence type="predicted"/>
<feature type="transmembrane region" description="Helical" evidence="1">
    <location>
        <begin position="233"/>
        <end position="249"/>
    </location>
</feature>
<name>A0A347WME7_9LACT</name>
<feature type="transmembrane region" description="Helical" evidence="1">
    <location>
        <begin position="161"/>
        <end position="183"/>
    </location>
</feature>
<feature type="transmembrane region" description="Helical" evidence="1">
    <location>
        <begin position="84"/>
        <end position="104"/>
    </location>
</feature>
<keyword evidence="2" id="KW-0482">Metalloprotease</keyword>
<keyword evidence="3" id="KW-1185">Reference proteome</keyword>
<dbReference type="GO" id="GO:0006508">
    <property type="term" value="P:proteolysis"/>
    <property type="evidence" value="ECO:0007669"/>
    <property type="project" value="UniProtKB-KW"/>
</dbReference>
<feature type="transmembrane region" description="Helical" evidence="1">
    <location>
        <begin position="53"/>
        <end position="78"/>
    </location>
</feature>
<dbReference type="PANTHER" id="PTHR36844:SF1">
    <property type="entry name" value="PROTEASE PRSW"/>
    <property type="match status" value="1"/>
</dbReference>
<evidence type="ECO:0000256" key="1">
    <source>
        <dbReference type="SAM" id="Phobius"/>
    </source>
</evidence>
<dbReference type="AlphaFoldDB" id="A0A347WME7"/>
<accession>A0A347WME7</accession>
<evidence type="ECO:0000313" key="3">
    <source>
        <dbReference type="Proteomes" id="UP000263232"/>
    </source>
</evidence>
<feature type="transmembrane region" description="Helical" evidence="1">
    <location>
        <begin position="20"/>
        <end position="41"/>
    </location>
</feature>